<dbReference type="RefSeq" id="WP_150944368.1">
    <property type="nucleotide sequence ID" value="NZ_VCMV01000014.1"/>
</dbReference>
<keyword evidence="3" id="KW-1185">Reference proteome</keyword>
<dbReference type="OrthoDB" id="9802752at2"/>
<evidence type="ECO:0000313" key="2">
    <source>
        <dbReference type="EMBL" id="KAB0266996.1"/>
    </source>
</evidence>
<dbReference type="EMBL" id="VCMV01000014">
    <property type="protein sequence ID" value="KAB0266996.1"/>
    <property type="molecule type" value="Genomic_DNA"/>
</dbReference>
<dbReference type="InterPro" id="IPR006440">
    <property type="entry name" value="Doc"/>
</dbReference>
<dbReference type="PROSITE" id="PS51459">
    <property type="entry name" value="FIDO"/>
    <property type="match status" value="1"/>
</dbReference>
<dbReference type="GO" id="GO:0016301">
    <property type="term" value="F:kinase activity"/>
    <property type="evidence" value="ECO:0007669"/>
    <property type="project" value="InterPro"/>
</dbReference>
<dbReference type="Proteomes" id="UP000325684">
    <property type="component" value="Unassembled WGS sequence"/>
</dbReference>
<protein>
    <submittedName>
        <fullName evidence="2">Type II toxin-antitoxin system death-on-curing family toxin</fullName>
    </submittedName>
</protein>
<sequence>MTAIRWISKRLILSIHAAQLAEHGGINGIRDEGLLDSALARPELKAQYGSTHLPLLAAAYAFGIAKNHPFLDGNKRTAYVAMELFLAKNGLMATASDEESVITFLKLAAGEVGEDELAQWIEHHLMPIQP</sequence>
<organism evidence="2 3">
    <name type="scientific">Microvirga brassicacearum</name>
    <dbReference type="NCBI Taxonomy" id="2580413"/>
    <lineage>
        <taxon>Bacteria</taxon>
        <taxon>Pseudomonadati</taxon>
        <taxon>Pseudomonadota</taxon>
        <taxon>Alphaproteobacteria</taxon>
        <taxon>Hyphomicrobiales</taxon>
        <taxon>Methylobacteriaceae</taxon>
        <taxon>Microvirga</taxon>
    </lineage>
</organism>
<dbReference type="InterPro" id="IPR003812">
    <property type="entry name" value="Fido"/>
</dbReference>
<name>A0A5N3PB67_9HYPH</name>
<proteinExistence type="predicted"/>
<dbReference type="Gene3D" id="1.20.120.1870">
    <property type="entry name" value="Fic/DOC protein, Fido domain"/>
    <property type="match status" value="1"/>
</dbReference>
<feature type="domain" description="Fido" evidence="1">
    <location>
        <begin position="7"/>
        <end position="123"/>
    </location>
</feature>
<dbReference type="AlphaFoldDB" id="A0A5N3PB67"/>
<dbReference type="InterPro" id="IPR053737">
    <property type="entry name" value="Type_II_TA_Toxin"/>
</dbReference>
<dbReference type="InterPro" id="IPR036597">
    <property type="entry name" value="Fido-like_dom_sf"/>
</dbReference>
<reference evidence="2 3" key="1">
    <citation type="journal article" date="2019" name="Microorganisms">
        <title>Genome Insights into the Novel Species Microvirga brassicacearum, a Rapeseed Endophyte with Biotechnological Potential.</title>
        <authorList>
            <person name="Jimenez-Gomez A."/>
            <person name="Saati-Santamaria Z."/>
            <person name="Igual J.M."/>
            <person name="Rivas R."/>
            <person name="Mateos P.F."/>
            <person name="Garcia-Fraile P."/>
        </authorList>
    </citation>
    <scope>NUCLEOTIDE SEQUENCE [LARGE SCALE GENOMIC DNA]</scope>
    <source>
        <strain evidence="2 3">CDVBN77</strain>
    </source>
</reference>
<dbReference type="Pfam" id="PF02661">
    <property type="entry name" value="Fic"/>
    <property type="match status" value="1"/>
</dbReference>
<dbReference type="NCBIfam" id="TIGR01550">
    <property type="entry name" value="DOC_P1"/>
    <property type="match status" value="1"/>
</dbReference>
<dbReference type="PIRSF" id="PIRSF018297">
    <property type="entry name" value="Doc"/>
    <property type="match status" value="1"/>
</dbReference>
<comment type="caution">
    <text evidence="2">The sequence shown here is derived from an EMBL/GenBank/DDBJ whole genome shotgun (WGS) entry which is preliminary data.</text>
</comment>
<evidence type="ECO:0000259" key="1">
    <source>
        <dbReference type="PROSITE" id="PS51459"/>
    </source>
</evidence>
<dbReference type="SUPFAM" id="SSF140931">
    <property type="entry name" value="Fic-like"/>
    <property type="match status" value="1"/>
</dbReference>
<accession>A0A5N3PB67</accession>
<dbReference type="PANTHER" id="PTHR39426">
    <property type="entry name" value="HOMOLOGY TO DEATH-ON-CURING PROTEIN OF PHAGE P1"/>
    <property type="match status" value="1"/>
</dbReference>
<evidence type="ECO:0000313" key="3">
    <source>
        <dbReference type="Proteomes" id="UP000325684"/>
    </source>
</evidence>
<gene>
    <name evidence="2" type="ORF">FEZ63_11210</name>
</gene>
<dbReference type="PANTHER" id="PTHR39426:SF1">
    <property type="entry name" value="HOMOLOGY TO DEATH-ON-CURING PROTEIN OF PHAGE P1"/>
    <property type="match status" value="1"/>
</dbReference>